<name>A0A9P1H079_9PEZI</name>
<dbReference type="EMBL" id="CALLCH030000008">
    <property type="protein sequence ID" value="CAI4213576.1"/>
    <property type="molecule type" value="Genomic_DNA"/>
</dbReference>
<sequence>MTNTSFTEVKLIDVSWDVAVGRGGQALLVFVSWQAFAKYMTISMATKPATYTTFWALFVHQEVTLLSVCHLLRDFIFIVVQNPF</sequence>
<evidence type="ECO:0000313" key="1">
    <source>
        <dbReference type="EMBL" id="CAI4213576.1"/>
    </source>
</evidence>
<reference evidence="1" key="1">
    <citation type="submission" date="2022-11" db="EMBL/GenBank/DDBJ databases">
        <authorList>
            <person name="Scott C."/>
            <person name="Bruce N."/>
        </authorList>
    </citation>
    <scope>NUCLEOTIDE SEQUENCE</scope>
</reference>
<protein>
    <submittedName>
        <fullName evidence="1">Uncharacterized protein</fullName>
    </submittedName>
</protein>
<gene>
    <name evidence="1" type="ORF">PPNO1_LOCUS3322</name>
</gene>
<dbReference type="OrthoDB" id="3903561at2759"/>
<dbReference type="Proteomes" id="UP000838763">
    <property type="component" value="Unassembled WGS sequence"/>
</dbReference>
<proteinExistence type="predicted"/>
<comment type="caution">
    <text evidence="1">The sequence shown here is derived from an EMBL/GenBank/DDBJ whole genome shotgun (WGS) entry which is preliminary data.</text>
</comment>
<evidence type="ECO:0000313" key="2">
    <source>
        <dbReference type="Proteomes" id="UP000838763"/>
    </source>
</evidence>
<keyword evidence="2" id="KW-1185">Reference proteome</keyword>
<organism evidence="1 2">
    <name type="scientific">Parascedosporium putredinis</name>
    <dbReference type="NCBI Taxonomy" id="1442378"/>
    <lineage>
        <taxon>Eukaryota</taxon>
        <taxon>Fungi</taxon>
        <taxon>Dikarya</taxon>
        <taxon>Ascomycota</taxon>
        <taxon>Pezizomycotina</taxon>
        <taxon>Sordariomycetes</taxon>
        <taxon>Hypocreomycetidae</taxon>
        <taxon>Microascales</taxon>
        <taxon>Microascaceae</taxon>
        <taxon>Parascedosporium</taxon>
    </lineage>
</organism>
<dbReference type="AlphaFoldDB" id="A0A9P1H079"/>
<accession>A0A9P1H079</accession>